<dbReference type="Gene3D" id="2.120.10.30">
    <property type="entry name" value="TolB, C-terminal domain"/>
    <property type="match status" value="1"/>
</dbReference>
<dbReference type="SUPFAM" id="SSF63825">
    <property type="entry name" value="YWTD domain"/>
    <property type="match status" value="1"/>
</dbReference>
<keyword evidence="1" id="KW-0175">Coiled coil</keyword>
<dbReference type="AlphaFoldDB" id="A0AAV7K790"/>
<feature type="coiled-coil region" evidence="1">
    <location>
        <begin position="40"/>
        <end position="108"/>
    </location>
</feature>
<dbReference type="InterPro" id="IPR011042">
    <property type="entry name" value="6-blade_b-propeller_TolB-like"/>
</dbReference>
<proteinExistence type="predicted"/>
<dbReference type="EMBL" id="JAKMXF010000133">
    <property type="protein sequence ID" value="KAI6656937.1"/>
    <property type="molecule type" value="Genomic_DNA"/>
</dbReference>
<keyword evidence="3" id="KW-1185">Reference proteome</keyword>
<name>A0AAV7K790_9METZ</name>
<sequence length="231" mass="26405">MAQNIPLLQSATLTADPFSRAESEINGIFNDIFQAVKWRRETVLSELRCLKQQYEEKNKDIFVKIEDLEASKTELTQHFQQMKVNIAKSEMEKTIKSLEQQLFDLRKDLATVNVLFSCDTHKMGQDIANFGQIVVTSIQNTRDYSLIESPVKTLSKFGLMCNEFIKPRGVHIDNSTDIAYIADSANGRVQMWNMKGEYVAEFGSDVLKYPYGITIVDEAIFVTDLHLNSIY</sequence>
<reference evidence="2 3" key="1">
    <citation type="journal article" date="2023" name="BMC Biol.">
        <title>The compact genome of the sponge Oopsacas minuta (Hexactinellida) is lacking key metazoan core genes.</title>
        <authorList>
            <person name="Santini S."/>
            <person name="Schenkelaars Q."/>
            <person name="Jourda C."/>
            <person name="Duchesne M."/>
            <person name="Belahbib H."/>
            <person name="Rocher C."/>
            <person name="Selva M."/>
            <person name="Riesgo A."/>
            <person name="Vervoort M."/>
            <person name="Leys S.P."/>
            <person name="Kodjabachian L."/>
            <person name="Le Bivic A."/>
            <person name="Borchiellini C."/>
            <person name="Claverie J.M."/>
            <person name="Renard E."/>
        </authorList>
    </citation>
    <scope>NUCLEOTIDE SEQUENCE [LARGE SCALE GENOMIC DNA]</scope>
    <source>
        <strain evidence="2">SPO-2</strain>
    </source>
</reference>
<comment type="caution">
    <text evidence="2">The sequence shown here is derived from an EMBL/GenBank/DDBJ whole genome shotgun (WGS) entry which is preliminary data.</text>
</comment>
<dbReference type="Proteomes" id="UP001165289">
    <property type="component" value="Unassembled WGS sequence"/>
</dbReference>
<gene>
    <name evidence="2" type="ORF">LOD99_16239</name>
</gene>
<evidence type="ECO:0000256" key="1">
    <source>
        <dbReference type="SAM" id="Coils"/>
    </source>
</evidence>
<evidence type="ECO:0000313" key="2">
    <source>
        <dbReference type="EMBL" id="KAI6656937.1"/>
    </source>
</evidence>
<accession>A0AAV7K790</accession>
<evidence type="ECO:0000313" key="3">
    <source>
        <dbReference type="Proteomes" id="UP001165289"/>
    </source>
</evidence>
<protein>
    <submittedName>
        <fullName evidence="2">E3 ubiquitin-protein ligase TRIM71-like</fullName>
    </submittedName>
</protein>
<organism evidence="2 3">
    <name type="scientific">Oopsacas minuta</name>
    <dbReference type="NCBI Taxonomy" id="111878"/>
    <lineage>
        <taxon>Eukaryota</taxon>
        <taxon>Metazoa</taxon>
        <taxon>Porifera</taxon>
        <taxon>Hexactinellida</taxon>
        <taxon>Hexasterophora</taxon>
        <taxon>Lyssacinosida</taxon>
        <taxon>Leucopsacidae</taxon>
        <taxon>Oopsacas</taxon>
    </lineage>
</organism>